<dbReference type="Gramene" id="ERN09255">
    <property type="protein sequence ID" value="ERN09255"/>
    <property type="gene ID" value="AMTR_s00149p00041940"/>
</dbReference>
<evidence type="ECO:0000256" key="9">
    <source>
        <dbReference type="RuleBase" id="RU004241"/>
    </source>
</evidence>
<dbReference type="GO" id="GO:0020037">
    <property type="term" value="F:heme binding"/>
    <property type="evidence" value="ECO:0007669"/>
    <property type="project" value="InterPro"/>
</dbReference>
<dbReference type="PRINTS" id="PR00461">
    <property type="entry name" value="PLPEROXIDASE"/>
</dbReference>
<dbReference type="InterPro" id="IPR000823">
    <property type="entry name" value="Peroxidase_pln"/>
</dbReference>
<dbReference type="Gene3D" id="1.10.420.10">
    <property type="entry name" value="Peroxidase, domain 2"/>
    <property type="match status" value="1"/>
</dbReference>
<feature type="binding site" evidence="7">
    <location>
        <position position="79"/>
    </location>
    <ligand>
        <name>Ca(2+)</name>
        <dbReference type="ChEBI" id="CHEBI:29108"/>
        <label>2</label>
    </ligand>
</feature>
<comment type="cofactor">
    <cofactor evidence="7">
        <name>heme b</name>
        <dbReference type="ChEBI" id="CHEBI:60344"/>
    </cofactor>
    <text evidence="7">Binds 1 heme b (iron(II)-protoporphyrin IX) group per subunit.</text>
</comment>
<feature type="domain" description="Plant heme peroxidase family profile" evidence="10">
    <location>
        <begin position="1"/>
        <end position="156"/>
    </location>
</feature>
<dbReference type="PANTHER" id="PTHR31388">
    <property type="entry name" value="PEROXIDASE 72-RELATED"/>
    <property type="match status" value="1"/>
</dbReference>
<dbReference type="PROSITE" id="PS50873">
    <property type="entry name" value="PEROXIDASE_4"/>
    <property type="match status" value="1"/>
</dbReference>
<evidence type="ECO:0000256" key="8">
    <source>
        <dbReference type="PIRSR" id="PIRSR600823-5"/>
    </source>
</evidence>
<evidence type="ECO:0000256" key="3">
    <source>
        <dbReference type="ARBA" id="ARBA00022617"/>
    </source>
</evidence>
<evidence type="ECO:0000256" key="1">
    <source>
        <dbReference type="ARBA" id="ARBA00000189"/>
    </source>
</evidence>
<dbReference type="eggNOG" id="ENOG502QV4E">
    <property type="taxonomic scope" value="Eukaryota"/>
</dbReference>
<keyword evidence="3" id="KW-0349">Heme</keyword>
<dbReference type="InterPro" id="IPR002016">
    <property type="entry name" value="Haem_peroxidase"/>
</dbReference>
<proteinExistence type="inferred from homology"/>
<dbReference type="InterPro" id="IPR010255">
    <property type="entry name" value="Haem_peroxidase_sf"/>
</dbReference>
<keyword evidence="8" id="KW-1015">Disulfide bond</keyword>
<keyword evidence="5" id="KW-0560">Oxidoreductase</keyword>
<organism evidence="11 12">
    <name type="scientific">Amborella trichopoda</name>
    <dbReference type="NCBI Taxonomy" id="13333"/>
    <lineage>
        <taxon>Eukaryota</taxon>
        <taxon>Viridiplantae</taxon>
        <taxon>Streptophyta</taxon>
        <taxon>Embryophyta</taxon>
        <taxon>Tracheophyta</taxon>
        <taxon>Spermatophyta</taxon>
        <taxon>Magnoliopsida</taxon>
        <taxon>Amborellales</taxon>
        <taxon>Amborellaceae</taxon>
        <taxon>Amborella</taxon>
    </lineage>
</organism>
<protein>
    <recommendedName>
        <fullName evidence="10">Plant heme peroxidase family profile domain-containing protein</fullName>
    </recommendedName>
</protein>
<dbReference type="GO" id="GO:0006979">
    <property type="term" value="P:response to oxidative stress"/>
    <property type="evidence" value="ECO:0007669"/>
    <property type="project" value="InterPro"/>
</dbReference>
<comment type="cofactor">
    <cofactor evidence="7">
        <name>Ca(2+)</name>
        <dbReference type="ChEBI" id="CHEBI:29108"/>
    </cofactor>
    <text evidence="7">Binds 2 calcium ions per subunit.</text>
</comment>
<keyword evidence="6 7" id="KW-0408">Iron</keyword>
<accession>W1PPZ0</accession>
<evidence type="ECO:0000259" key="10">
    <source>
        <dbReference type="PROSITE" id="PS50873"/>
    </source>
</evidence>
<reference evidence="12" key="1">
    <citation type="journal article" date="2013" name="Science">
        <title>The Amborella genome and the evolution of flowering plants.</title>
        <authorList>
            <consortium name="Amborella Genome Project"/>
        </authorList>
    </citation>
    <scope>NUCLEOTIDE SEQUENCE [LARGE SCALE GENOMIC DNA]</scope>
</reference>
<evidence type="ECO:0000256" key="2">
    <source>
        <dbReference type="ARBA" id="ARBA00022559"/>
    </source>
</evidence>
<keyword evidence="7" id="KW-0106">Calcium</keyword>
<feature type="binding site" evidence="7">
    <location>
        <position position="84"/>
    </location>
    <ligand>
        <name>Ca(2+)</name>
        <dbReference type="ChEBI" id="CHEBI:29108"/>
        <label>2</label>
    </ligand>
</feature>
<keyword evidence="12" id="KW-1185">Reference proteome</keyword>
<dbReference type="GO" id="GO:0046872">
    <property type="term" value="F:metal ion binding"/>
    <property type="evidence" value="ECO:0007669"/>
    <property type="project" value="UniProtKB-KW"/>
</dbReference>
<dbReference type="Proteomes" id="UP000017836">
    <property type="component" value="Unassembled WGS sequence"/>
</dbReference>
<dbReference type="GO" id="GO:0140825">
    <property type="term" value="F:lactoperoxidase activity"/>
    <property type="evidence" value="ECO:0007669"/>
    <property type="project" value="UniProtKB-EC"/>
</dbReference>
<evidence type="ECO:0000313" key="12">
    <source>
        <dbReference type="Proteomes" id="UP000017836"/>
    </source>
</evidence>
<comment type="catalytic activity">
    <reaction evidence="1">
        <text>2 a phenolic donor + H2O2 = 2 a phenolic radical donor + 2 H2O</text>
        <dbReference type="Rhea" id="RHEA:56136"/>
        <dbReference type="ChEBI" id="CHEBI:15377"/>
        <dbReference type="ChEBI" id="CHEBI:16240"/>
        <dbReference type="ChEBI" id="CHEBI:139520"/>
        <dbReference type="ChEBI" id="CHEBI:139521"/>
        <dbReference type="EC" id="1.11.1.7"/>
    </reaction>
</comment>
<dbReference type="HOGENOM" id="CLU_010543_7_1_1"/>
<dbReference type="OMA" id="TYSHDEV"/>
<dbReference type="AlphaFoldDB" id="W1PPZ0"/>
<feature type="binding site" description="axial binding residue" evidence="7">
    <location>
        <position position="7"/>
    </location>
    <ligand>
        <name>heme b</name>
        <dbReference type="ChEBI" id="CHEBI:60344"/>
    </ligand>
    <ligandPart>
        <name>Fe</name>
        <dbReference type="ChEBI" id="CHEBI:18248"/>
    </ligandPart>
</feature>
<evidence type="ECO:0000256" key="5">
    <source>
        <dbReference type="ARBA" id="ARBA00023002"/>
    </source>
</evidence>
<feature type="binding site" evidence="7">
    <location>
        <position position="76"/>
    </location>
    <ligand>
        <name>Ca(2+)</name>
        <dbReference type="ChEBI" id="CHEBI:29108"/>
        <label>2</label>
    </ligand>
</feature>
<keyword evidence="4 7" id="KW-0479">Metal-binding</keyword>
<evidence type="ECO:0000313" key="11">
    <source>
        <dbReference type="EMBL" id="ERN09255.1"/>
    </source>
</evidence>
<dbReference type="EMBL" id="KI393016">
    <property type="protein sequence ID" value="ERN09255.1"/>
    <property type="molecule type" value="Genomic_DNA"/>
</dbReference>
<comment type="similarity">
    <text evidence="9">Belongs to the peroxidase family.</text>
</comment>
<feature type="disulfide bond" evidence="8">
    <location>
        <begin position="14"/>
        <end position="63"/>
    </location>
</feature>
<dbReference type="SUPFAM" id="SSF48113">
    <property type="entry name" value="Heme-dependent peroxidases"/>
    <property type="match status" value="1"/>
</dbReference>
<evidence type="ECO:0000256" key="6">
    <source>
        <dbReference type="ARBA" id="ARBA00023004"/>
    </source>
</evidence>
<gene>
    <name evidence="11" type="ORF">AMTR_s00149p00041940</name>
</gene>
<dbReference type="STRING" id="13333.W1PPZ0"/>
<sequence>MKSTGSHTIGYSRCLNFRQHIYSPLEQDEEEYAEGSTPDYCSQQKKRKSKPDPVFRRILRSTCPITGRDNSLTPLDYSTSVFFDNHYFLNLMQGKALLQSDSSLLSSTYTKELVWAYASNPRLFYRKFASSMVKMGNINPLIGDQGEIRQNCRFVNSQSLTSP</sequence>
<keyword evidence="2" id="KW-0575">Peroxidase</keyword>
<name>W1PPZ0_AMBTC</name>
<feature type="binding site" evidence="7">
    <location>
        <position position="8"/>
    </location>
    <ligand>
        <name>Ca(2+)</name>
        <dbReference type="ChEBI" id="CHEBI:29108"/>
        <label>2</label>
    </ligand>
</feature>
<dbReference type="Pfam" id="PF00141">
    <property type="entry name" value="peroxidase"/>
    <property type="match status" value="1"/>
</dbReference>
<dbReference type="PANTHER" id="PTHR31388:SF152">
    <property type="entry name" value="PEROXIDASE 20"/>
    <property type="match status" value="1"/>
</dbReference>
<evidence type="ECO:0000256" key="7">
    <source>
        <dbReference type="PIRSR" id="PIRSR600823-3"/>
    </source>
</evidence>
<evidence type="ECO:0000256" key="4">
    <source>
        <dbReference type="ARBA" id="ARBA00022723"/>
    </source>
</evidence>